<reference evidence="2 3" key="1">
    <citation type="submission" date="2018-02" db="EMBL/GenBank/DDBJ databases">
        <title>Comparative genomes isolates from brazilian mangrove.</title>
        <authorList>
            <person name="Araujo J.E."/>
            <person name="Taketani R.G."/>
            <person name="Silva M.C.P."/>
            <person name="Loureco M.V."/>
            <person name="Andreote F.D."/>
        </authorList>
    </citation>
    <scope>NUCLEOTIDE SEQUENCE [LARGE SCALE GENOMIC DNA]</scope>
    <source>
        <strain evidence="2 3">HEX-2 MGV</strain>
    </source>
</reference>
<evidence type="ECO:0000313" key="2">
    <source>
        <dbReference type="EMBL" id="PQO25320.1"/>
    </source>
</evidence>
<dbReference type="OrthoDB" id="284479at2"/>
<protein>
    <submittedName>
        <fullName evidence="2">Uncharacterized protein</fullName>
    </submittedName>
</protein>
<accession>A0A2S8EZH1</accession>
<evidence type="ECO:0000256" key="1">
    <source>
        <dbReference type="SAM" id="MobiDB-lite"/>
    </source>
</evidence>
<name>A0A2S8EZH1_9BACT</name>
<feature type="region of interest" description="Disordered" evidence="1">
    <location>
        <begin position="1"/>
        <end position="26"/>
    </location>
</feature>
<dbReference type="AlphaFoldDB" id="A0A2S8EZH1"/>
<proteinExistence type="predicted"/>
<gene>
    <name evidence="2" type="ORF">C5Y96_25820</name>
</gene>
<dbReference type="Proteomes" id="UP000240009">
    <property type="component" value="Unassembled WGS sequence"/>
</dbReference>
<dbReference type="EMBL" id="PUIA01000085">
    <property type="protein sequence ID" value="PQO25320.1"/>
    <property type="molecule type" value="Genomic_DNA"/>
</dbReference>
<dbReference type="RefSeq" id="WP_105359420.1">
    <property type="nucleotide sequence ID" value="NZ_PUIA01000085.1"/>
</dbReference>
<comment type="caution">
    <text evidence="2">The sequence shown here is derived from an EMBL/GenBank/DDBJ whole genome shotgun (WGS) entry which is preliminary data.</text>
</comment>
<evidence type="ECO:0000313" key="3">
    <source>
        <dbReference type="Proteomes" id="UP000240009"/>
    </source>
</evidence>
<sequence>MAKRATNKPSKADAIRNFQQDNPDASPTIVADALKKAGYKDVTPQYVSTIKSMDKRKANGPAKTGKITAEDLMSAKEFVDSIGGVSRAKQAMEMLSKLTH</sequence>
<organism evidence="2 3">
    <name type="scientific">Blastopirellula marina</name>
    <dbReference type="NCBI Taxonomy" id="124"/>
    <lineage>
        <taxon>Bacteria</taxon>
        <taxon>Pseudomonadati</taxon>
        <taxon>Planctomycetota</taxon>
        <taxon>Planctomycetia</taxon>
        <taxon>Pirellulales</taxon>
        <taxon>Pirellulaceae</taxon>
        <taxon>Blastopirellula</taxon>
    </lineage>
</organism>